<reference evidence="1" key="1">
    <citation type="submission" date="2022-07" db="EMBL/GenBank/DDBJ databases">
        <title>Genome Sequence of Lecanicillium saksenae.</title>
        <authorList>
            <person name="Buettner E."/>
        </authorList>
    </citation>
    <scope>NUCLEOTIDE SEQUENCE</scope>
    <source>
        <strain evidence="1">VT-O1</strain>
    </source>
</reference>
<evidence type="ECO:0000313" key="1">
    <source>
        <dbReference type="EMBL" id="KAJ3497498.1"/>
    </source>
</evidence>
<comment type="caution">
    <text evidence="1">The sequence shown here is derived from an EMBL/GenBank/DDBJ whole genome shotgun (WGS) entry which is preliminary data.</text>
</comment>
<gene>
    <name evidence="1" type="ORF">NLG97_g1847</name>
</gene>
<keyword evidence="2" id="KW-1185">Reference proteome</keyword>
<sequence>MRSFALAAAAALLPSVLAAPGNLSAISNSVLFQRDEGDENYNSIDLSFIKRLAAIGDSYSAGIGAGDFLNGEGDFACSRYDHAYPNIMNNDLRLGDPGGRNFQFVSCSGAVISDLLKKQIPNLLENQDVILLSAGGNDAKLVDLLNQCVYQWSTFEWDDVDAPKHDELKRDFPDMDWEKFGVGCGNQMKASMDIIMSERFSTDLDVLIETAKRKLSANGIIYYTGYAKFFDTRLDPACDDVSWAIWTDKVPKLKEAKLTAENRKMMNTLVEKMNEQLEKAVKRAGPQVQFVNYDDYVGMLGGRYCMPGVDEAASDSNTRSALTLYAAFGPWKRSDINYPPGTFEGDMSQYAKIMLKLMPDNKLKLSHKVESDSDIGKKSLSDHLPDGLRRIFHPQIKLHQLISNLIIWRLTERQREAEGWDPIPEMWSQLPPACPIDKPEQPGDPGTDPNEPIGEVVLYYKNTPPGRQVAKDTELRILPVGDSITVGFGSGWQGNGDGYRRQLKMDLSADTVDFAGTESGGTMMGGYYAAWGGRTIQYISDHVDPSLDQQPNIVLLAAGTNDMNPDGSISTEGNDPAAAAERLGKLIDKIVEKCPDATVLVAIIIGTCQPSQSPQTKKFQSLIPDVVRKRREKRKHVLAVDFSSFGDWNLRDDCIHPSDSGYRIMGHYWYDFITQIPRDWIKRPLGYEDHRGANAFANGGIDRDIPAPDWGTSPIQKTSAQAIKDAFESAHPVVNNFGKEPRQYPECSAKPSWAKTGEIALGLGKNGNWQYHKYWVAAGTVASGLGLDNSGVRLHDMNGDGKADYIWVSPQNGEIHCWINNLPEPWTPAGTNTGAMKGVIGSGVDQGKKVYLADMNGDGMDDYLVVDPDNGSVRVWWNYGPDANWANGWKFVAGGEIASGVKHANLATLRFPDINGDGRADYVYIGKGGSLKHWLNMGTTGGQDVLFHAQGGIATGAEDDFTKIVFADINGDGRDDYLIWDGEGGLTGYLNQRTNAEGVPLYINQGPAKTIADGIGKPPATIRLADMDGDGKDDYVHVGAEGALSVWYNHGTIDDSMGIDGLRFARFNHDHTADYVWLDPATGAPYYARNDKIDSSDVLGWRWTAMNGGKPIAAGATAAKNVRFGDIDGDGYDDYLTLDPVTGELKAYLWVRHYDGSDGKEFGDFRFRPIGSIATGLGPGKDVRIADIDGDGRDDYILLNKQGGTTIFRNVYGEWSGPSDRFRAMPEADASGIGRPPSEISFHDINGDGKADYVWTRPLDGGVEVWLNMYPAHPTWHSIGEVLPGTGTSGHNVRFAQLADKGEHGREDYIAVDPSTGALAAWLNGCSALASPSRHYRMSFTYSFNPKNVGSGGSVSGGTWTAWENIGPDPDMPDYCHIKPAYVSEPGVEFGQTVPEIGAFKIFGHKCLYRGAQPGDGDSFIGRLVCEGLTGIRCYVPKFQGKPAYCEETKLKHQVMLQCEWN</sequence>
<dbReference type="Proteomes" id="UP001148737">
    <property type="component" value="Unassembled WGS sequence"/>
</dbReference>
<dbReference type="EMBL" id="JANAKD010000107">
    <property type="protein sequence ID" value="KAJ3497498.1"/>
    <property type="molecule type" value="Genomic_DNA"/>
</dbReference>
<name>A0ACC1R2M3_9HYPO</name>
<accession>A0ACC1R2M3</accession>
<protein>
    <submittedName>
        <fullName evidence="1">Uncharacterized protein</fullName>
    </submittedName>
</protein>
<organism evidence="1 2">
    <name type="scientific">Lecanicillium saksenae</name>
    <dbReference type="NCBI Taxonomy" id="468837"/>
    <lineage>
        <taxon>Eukaryota</taxon>
        <taxon>Fungi</taxon>
        <taxon>Dikarya</taxon>
        <taxon>Ascomycota</taxon>
        <taxon>Pezizomycotina</taxon>
        <taxon>Sordariomycetes</taxon>
        <taxon>Hypocreomycetidae</taxon>
        <taxon>Hypocreales</taxon>
        <taxon>Cordycipitaceae</taxon>
        <taxon>Lecanicillium</taxon>
    </lineage>
</organism>
<proteinExistence type="predicted"/>
<evidence type="ECO:0000313" key="2">
    <source>
        <dbReference type="Proteomes" id="UP001148737"/>
    </source>
</evidence>